<dbReference type="PANTHER" id="PTHR43788:SF8">
    <property type="entry name" value="DNA-BINDING PROTEIN SMUBP-2"/>
    <property type="match status" value="1"/>
</dbReference>
<proteinExistence type="predicted"/>
<dbReference type="CDD" id="cd17934">
    <property type="entry name" value="DEXXQc_Upf1-like"/>
    <property type="match status" value="1"/>
</dbReference>
<dbReference type="InterPro" id="IPR012337">
    <property type="entry name" value="RNaseH-like_sf"/>
</dbReference>
<dbReference type="Pfam" id="PF13245">
    <property type="entry name" value="AAA_19"/>
    <property type="match status" value="1"/>
</dbReference>
<protein>
    <submittedName>
        <fullName evidence="7">Helicase</fullName>
    </submittedName>
</protein>
<dbReference type="PANTHER" id="PTHR43788">
    <property type="entry name" value="DNA2/NAM7 HELICASE FAMILY MEMBER"/>
    <property type="match status" value="1"/>
</dbReference>
<dbReference type="InterPro" id="IPR041679">
    <property type="entry name" value="DNA2/NAM7-like_C"/>
</dbReference>
<evidence type="ECO:0000256" key="3">
    <source>
        <dbReference type="ARBA" id="ARBA00022806"/>
    </source>
</evidence>
<dbReference type="Pfam" id="PF13482">
    <property type="entry name" value="RNase_H_2"/>
    <property type="match status" value="1"/>
</dbReference>
<dbReference type="GO" id="GO:0016787">
    <property type="term" value="F:hydrolase activity"/>
    <property type="evidence" value="ECO:0007669"/>
    <property type="project" value="UniProtKB-KW"/>
</dbReference>
<dbReference type="InterPro" id="IPR019993">
    <property type="entry name" value="RecB_nuclease_TM0106_put"/>
</dbReference>
<dbReference type="InterPro" id="IPR047187">
    <property type="entry name" value="SF1_C_Upf1"/>
</dbReference>
<evidence type="ECO:0000256" key="2">
    <source>
        <dbReference type="ARBA" id="ARBA00022801"/>
    </source>
</evidence>
<dbReference type="Proteomes" id="UP000264779">
    <property type="component" value="Unassembled WGS sequence"/>
</dbReference>
<sequence>MQYQDGELLFSPSDLVNYTRSPFISWMDRWATEEPEVKTLKDKPDAMLAYLAGKGYEHEDAFLDVLRAQYQTTTVIDVDNTSKSAQIQATLEAMHAGADVIFQARLTHEAFAGYADFLVKVDTPSKLGRYAYEPWDTKLAKSPKAYFIIQLCCYAEMLQAIQDTLPQTLTVVLGTQEKAHYRTLDFYAYYQRVKRDFLALQNGFTPTNPPDPFAYTDAGDWSGYVENLREERDHLSKIANITRNQINKLNDLGITTCSELVADSRAFLPKLNAQVYQRLKQQATVQKQSEKSGTLAYKLLPAAPGDERLGFRALPPHSNQDLFFDLEGFPFIDGGLEYLWGVTYFDENGERQFWERWANDHEQEKQALIDFVMFAFGRWQRDKTMHIYHYGHYEISVLKRLMGRYGVMESRIDDMLRAGVFVDLYQVVRHAILIGAPSYSIKKVERLYRPARQTDVASGDESVVVYANWRTTPDGETWQHSEALNFIRSYNIDDCDSTQELVDWLREAQKQSGIAYQPIDLAAVKTTTPAEDTEIPPHTVVEHQLRAIAADTINAADDRQIATLLADLMDFYQREDKPTWWRFFERQEMSFDELYDDADCLVDCYLVEREGVGKQALYEYQYDINQEFRNKRFKQAFVIGANGQKVTIESVDTGKGRVRLKARLALPENITLISYEVFPKHTLEASLWACAKHFAETREISPALKTFLLRKPPRISDHILTNIDKARDQQKLTFIQQAVDAMNGTFLSIQGPPGTGKTYTASHVIYNLIKAGKRIGVSSNSHAAINNLLKAVARLTVDNQTPLPIFKIDKDGTDEMYAIYPIEQVEAKSYDPFSLGTEGLVGFTAWGAQNIISELDYLFVDEAGQVSIANLIAMAHIAENIVVMGDQMQLPQPVQGSHPGDSGMSVLDYLLKDMRTIPAEQGVFLNRTYRMHQDVNDFISTMIYEARLENHPDCDNQKILYPDESTLPQTGIAPIALKHSHNKQYSAEEVNKVTELVQHFLTCKFKQKDGTERTIKANDILIVAPFNHQVNELKKAIGFNARVGTVDMFQGQEAPIVIVSMTASQATESPRGADFLLNINRLNVAISRAQALAVVVHAESLLDGTPNKIEDIQRFNIMTTLLDPQDKETR</sequence>
<organism evidence="7 8">
    <name type="scientific">Alteromonas australica</name>
    <dbReference type="NCBI Taxonomy" id="589873"/>
    <lineage>
        <taxon>Bacteria</taxon>
        <taxon>Pseudomonadati</taxon>
        <taxon>Pseudomonadota</taxon>
        <taxon>Gammaproteobacteria</taxon>
        <taxon>Alteromonadales</taxon>
        <taxon>Alteromonadaceae</taxon>
        <taxon>Alteromonas/Salinimonas group</taxon>
        <taxon>Alteromonas</taxon>
    </lineage>
</organism>
<evidence type="ECO:0000313" key="7">
    <source>
        <dbReference type="EMBL" id="HBU53161.1"/>
    </source>
</evidence>
<dbReference type="GO" id="GO:0005524">
    <property type="term" value="F:ATP binding"/>
    <property type="evidence" value="ECO:0007669"/>
    <property type="project" value="UniProtKB-KW"/>
</dbReference>
<evidence type="ECO:0000256" key="1">
    <source>
        <dbReference type="ARBA" id="ARBA00022741"/>
    </source>
</evidence>
<dbReference type="EMBL" id="DONK01000278">
    <property type="protein sequence ID" value="HBU53161.1"/>
    <property type="molecule type" value="Genomic_DNA"/>
</dbReference>
<dbReference type="AlphaFoldDB" id="A0A358E3V2"/>
<dbReference type="InterPro" id="IPR027417">
    <property type="entry name" value="P-loop_NTPase"/>
</dbReference>
<feature type="domain" description="DNA2/NAM7 helicase-like C-terminal" evidence="5">
    <location>
        <begin position="919"/>
        <end position="1096"/>
    </location>
</feature>
<feature type="domain" description="YprB ribonuclease H-like" evidence="6">
    <location>
        <begin position="322"/>
        <end position="505"/>
    </location>
</feature>
<dbReference type="SUPFAM" id="SSF53098">
    <property type="entry name" value="Ribonuclease H-like"/>
    <property type="match status" value="1"/>
</dbReference>
<name>A0A358E3V2_9ALTE</name>
<dbReference type="NCBIfam" id="TIGR03491">
    <property type="entry name" value="TM0106 family RecB-like putative nuclease"/>
    <property type="match status" value="1"/>
</dbReference>
<dbReference type="SUPFAM" id="SSF52540">
    <property type="entry name" value="P-loop containing nucleoside triphosphate hydrolases"/>
    <property type="match status" value="1"/>
</dbReference>
<dbReference type="GO" id="GO:0043139">
    <property type="term" value="F:5'-3' DNA helicase activity"/>
    <property type="evidence" value="ECO:0007669"/>
    <property type="project" value="TreeGrafter"/>
</dbReference>
<keyword evidence="1" id="KW-0547">Nucleotide-binding</keyword>
<dbReference type="Gene3D" id="3.40.50.300">
    <property type="entry name" value="P-loop containing nucleotide triphosphate hydrolases"/>
    <property type="match status" value="2"/>
</dbReference>
<reference evidence="7 8" key="1">
    <citation type="journal article" date="2018" name="Nat. Biotechnol.">
        <title>A standardized bacterial taxonomy based on genome phylogeny substantially revises the tree of life.</title>
        <authorList>
            <person name="Parks D.H."/>
            <person name="Chuvochina M."/>
            <person name="Waite D.W."/>
            <person name="Rinke C."/>
            <person name="Skarshewski A."/>
            <person name="Chaumeil P.A."/>
            <person name="Hugenholtz P."/>
        </authorList>
    </citation>
    <scope>NUCLEOTIDE SEQUENCE [LARGE SCALE GENOMIC DNA]</scope>
    <source>
        <strain evidence="7">UBA11621</strain>
    </source>
</reference>
<comment type="caution">
    <text evidence="7">The sequence shown here is derived from an EMBL/GenBank/DDBJ whole genome shotgun (WGS) entry which is preliminary data.</text>
</comment>
<keyword evidence="3 7" id="KW-0347">Helicase</keyword>
<evidence type="ECO:0000313" key="8">
    <source>
        <dbReference type="Proteomes" id="UP000264779"/>
    </source>
</evidence>
<keyword evidence="2" id="KW-0378">Hydrolase</keyword>
<accession>A0A358E3V2</accession>
<evidence type="ECO:0000259" key="6">
    <source>
        <dbReference type="Pfam" id="PF13482"/>
    </source>
</evidence>
<evidence type="ECO:0000259" key="5">
    <source>
        <dbReference type="Pfam" id="PF13087"/>
    </source>
</evidence>
<dbReference type="CDD" id="cd18808">
    <property type="entry name" value="SF1_C_Upf1"/>
    <property type="match status" value="1"/>
</dbReference>
<evidence type="ECO:0000256" key="4">
    <source>
        <dbReference type="ARBA" id="ARBA00022840"/>
    </source>
</evidence>
<dbReference type="Pfam" id="PF13087">
    <property type="entry name" value="AAA_12"/>
    <property type="match status" value="1"/>
</dbReference>
<gene>
    <name evidence="7" type="ORF">DEB45_18070</name>
</gene>
<dbReference type="InterPro" id="IPR038720">
    <property type="entry name" value="YprB_RNase_H-like_dom"/>
</dbReference>
<keyword evidence="4" id="KW-0067">ATP-binding</keyword>
<dbReference type="InterPro" id="IPR050534">
    <property type="entry name" value="Coronavir_polyprotein_1ab"/>
</dbReference>